<feature type="transmembrane region" description="Helical" evidence="10">
    <location>
        <begin position="201"/>
        <end position="224"/>
    </location>
</feature>
<feature type="region of interest" description="Disordered" evidence="11">
    <location>
        <begin position="352"/>
        <end position="380"/>
    </location>
</feature>
<keyword evidence="4 10" id="KW-1133">Transmembrane helix</keyword>
<comment type="caution">
    <text evidence="13">The sequence shown here is derived from an EMBL/GenBank/DDBJ whole genome shotgun (WGS) entry which is preliminary data.</text>
</comment>
<comment type="domain">
    <text evidence="10">The DHHC domain is required for palmitoyltransferase activity.</text>
</comment>
<evidence type="ECO:0000256" key="9">
    <source>
        <dbReference type="ARBA" id="ARBA00048048"/>
    </source>
</evidence>
<feature type="region of interest" description="Disordered" evidence="11">
    <location>
        <begin position="430"/>
        <end position="454"/>
    </location>
</feature>
<dbReference type="EMBL" id="BMAO01014001">
    <property type="protein sequence ID" value="GFQ92272.1"/>
    <property type="molecule type" value="Genomic_DNA"/>
</dbReference>
<evidence type="ECO:0000256" key="10">
    <source>
        <dbReference type="RuleBase" id="RU079119"/>
    </source>
</evidence>
<name>A0A8X6FYK9_TRICU</name>
<dbReference type="PANTHER" id="PTHR22883:SF43">
    <property type="entry name" value="PALMITOYLTRANSFERASE APP"/>
    <property type="match status" value="1"/>
</dbReference>
<keyword evidence="2 10" id="KW-0808">Transferase</keyword>
<dbReference type="GO" id="GO:0005794">
    <property type="term" value="C:Golgi apparatus"/>
    <property type="evidence" value="ECO:0007669"/>
    <property type="project" value="TreeGrafter"/>
</dbReference>
<feature type="transmembrane region" description="Helical" evidence="10">
    <location>
        <begin position="244"/>
        <end position="263"/>
    </location>
</feature>
<keyword evidence="6" id="KW-0564">Palmitate</keyword>
<reference evidence="13" key="1">
    <citation type="submission" date="2020-07" db="EMBL/GenBank/DDBJ databases">
        <title>Multicomponent nature underlies the extraordinary mechanical properties of spider dragline silk.</title>
        <authorList>
            <person name="Kono N."/>
            <person name="Nakamura H."/>
            <person name="Mori M."/>
            <person name="Yoshida Y."/>
            <person name="Ohtoshi R."/>
            <person name="Malay A.D."/>
            <person name="Moran D.A.P."/>
            <person name="Tomita M."/>
            <person name="Numata K."/>
            <person name="Arakawa K."/>
        </authorList>
    </citation>
    <scope>NUCLEOTIDE SEQUENCE</scope>
</reference>
<proteinExistence type="inferred from homology"/>
<protein>
    <recommendedName>
        <fullName evidence="10">Palmitoyltransferase</fullName>
        <ecNumber evidence="10">2.3.1.225</ecNumber>
    </recommendedName>
</protein>
<evidence type="ECO:0000313" key="13">
    <source>
        <dbReference type="EMBL" id="GFQ92272.1"/>
    </source>
</evidence>
<keyword evidence="3 10" id="KW-0812">Transmembrane</keyword>
<feature type="region of interest" description="Disordered" evidence="11">
    <location>
        <begin position="119"/>
        <end position="142"/>
    </location>
</feature>
<evidence type="ECO:0000259" key="12">
    <source>
        <dbReference type="Pfam" id="PF01529"/>
    </source>
</evidence>
<evidence type="ECO:0000256" key="3">
    <source>
        <dbReference type="ARBA" id="ARBA00022692"/>
    </source>
</evidence>
<comment type="catalytic activity">
    <reaction evidence="9 10">
        <text>L-cysteinyl-[protein] + hexadecanoyl-CoA = S-hexadecanoyl-L-cysteinyl-[protein] + CoA</text>
        <dbReference type="Rhea" id="RHEA:36683"/>
        <dbReference type="Rhea" id="RHEA-COMP:10131"/>
        <dbReference type="Rhea" id="RHEA-COMP:11032"/>
        <dbReference type="ChEBI" id="CHEBI:29950"/>
        <dbReference type="ChEBI" id="CHEBI:57287"/>
        <dbReference type="ChEBI" id="CHEBI:57379"/>
        <dbReference type="ChEBI" id="CHEBI:74151"/>
        <dbReference type="EC" id="2.3.1.225"/>
    </reaction>
</comment>
<gene>
    <name evidence="13" type="primary">ZDHHC14</name>
    <name evidence="13" type="ORF">TNCT_331101</name>
</gene>
<evidence type="ECO:0000256" key="8">
    <source>
        <dbReference type="ARBA" id="ARBA00023315"/>
    </source>
</evidence>
<evidence type="ECO:0000256" key="1">
    <source>
        <dbReference type="ARBA" id="ARBA00004127"/>
    </source>
</evidence>
<keyword evidence="8 10" id="KW-0012">Acyltransferase</keyword>
<comment type="subcellular location">
    <subcellularLocation>
        <location evidence="1">Endomembrane system</location>
        <topology evidence="1">Multi-pass membrane protein</topology>
    </subcellularLocation>
</comment>
<dbReference type="Proteomes" id="UP000887116">
    <property type="component" value="Unassembled WGS sequence"/>
</dbReference>
<dbReference type="OrthoDB" id="4096362at2759"/>
<feature type="compositionally biased region" description="Polar residues" evidence="11">
    <location>
        <begin position="442"/>
        <end position="454"/>
    </location>
</feature>
<accession>A0A8X6FYK9</accession>
<dbReference type="PANTHER" id="PTHR22883">
    <property type="entry name" value="ZINC FINGER DHHC DOMAIN CONTAINING PROTEIN"/>
    <property type="match status" value="1"/>
</dbReference>
<evidence type="ECO:0000256" key="7">
    <source>
        <dbReference type="ARBA" id="ARBA00023288"/>
    </source>
</evidence>
<dbReference type="InterPro" id="IPR039859">
    <property type="entry name" value="PFA4/ZDH16/20/ERF2-like"/>
</dbReference>
<dbReference type="Pfam" id="PF01529">
    <property type="entry name" value="DHHC"/>
    <property type="match status" value="1"/>
</dbReference>
<evidence type="ECO:0000313" key="14">
    <source>
        <dbReference type="Proteomes" id="UP000887116"/>
    </source>
</evidence>
<keyword evidence="7" id="KW-0449">Lipoprotein</keyword>
<evidence type="ECO:0000256" key="4">
    <source>
        <dbReference type="ARBA" id="ARBA00022989"/>
    </source>
</evidence>
<evidence type="ECO:0000256" key="11">
    <source>
        <dbReference type="SAM" id="MobiDB-lite"/>
    </source>
</evidence>
<keyword evidence="14" id="KW-1185">Reference proteome</keyword>
<dbReference type="GO" id="GO:0006612">
    <property type="term" value="P:protein targeting to membrane"/>
    <property type="evidence" value="ECO:0007669"/>
    <property type="project" value="TreeGrafter"/>
</dbReference>
<evidence type="ECO:0000256" key="2">
    <source>
        <dbReference type="ARBA" id="ARBA00022679"/>
    </source>
</evidence>
<sequence length="454" mass="50205">MKSQLKAVDYSRVLTESPSMPDKPGKPIVRKWQVFPGRNKFYCGGRIIMARQRGIFFFTVCLIVGTCTLFFVFDCQYLTTEISPAIPAVAAVLFLFVISSLFRTSFSDPGIIPRATQDEAADTEKQIEVPNGSSSPTYRPPPRTKEIVIHGQTVKLKYCFTCKIFRPPRASHCSLCDNCVERFDHHCPWVGNCVGKRNYRYFYLFILSLALLCVFIFACVITHLVLLSRNETFIDAVRESPASVIEGIVCFFSVWSILGLAGFHTYLTTSNQTTNEDIKGSFSTKRGQDVSNPYNTGSFILNCCSVVCGPDFPSLIDRRGICKEDNQLNQRYHYGTVKGAQTKQNIVSSAPTPVVTSEQKSTQSVAANTYGPKSSVHSTNGSYRGMIRESSYQNAGPHGNTGNKVPVPVAVVSPQTRHDTELCAKTTVMISSPKDDQDPQDAGSQLSLLKQSAV</sequence>
<keyword evidence="5 10" id="KW-0472">Membrane</keyword>
<dbReference type="InterPro" id="IPR001594">
    <property type="entry name" value="Palmitoyltrfase_DHHC"/>
</dbReference>
<dbReference type="AlphaFoldDB" id="A0A8X6FYK9"/>
<dbReference type="GO" id="GO:0019706">
    <property type="term" value="F:protein-cysteine S-palmitoyltransferase activity"/>
    <property type="evidence" value="ECO:0007669"/>
    <property type="project" value="UniProtKB-EC"/>
</dbReference>
<dbReference type="PROSITE" id="PS50216">
    <property type="entry name" value="DHHC"/>
    <property type="match status" value="1"/>
</dbReference>
<feature type="transmembrane region" description="Helical" evidence="10">
    <location>
        <begin position="55"/>
        <end position="73"/>
    </location>
</feature>
<evidence type="ECO:0000256" key="6">
    <source>
        <dbReference type="ARBA" id="ARBA00023139"/>
    </source>
</evidence>
<feature type="transmembrane region" description="Helical" evidence="10">
    <location>
        <begin position="85"/>
        <end position="102"/>
    </location>
</feature>
<dbReference type="GO" id="GO:0005783">
    <property type="term" value="C:endoplasmic reticulum"/>
    <property type="evidence" value="ECO:0007669"/>
    <property type="project" value="TreeGrafter"/>
</dbReference>
<comment type="similarity">
    <text evidence="10">Belongs to the DHHC palmitoyltransferase family.</text>
</comment>
<feature type="domain" description="Palmitoyltransferase DHHC" evidence="12">
    <location>
        <begin position="155"/>
        <end position="279"/>
    </location>
</feature>
<dbReference type="EC" id="2.3.1.225" evidence="10"/>
<organism evidence="13 14">
    <name type="scientific">Trichonephila clavata</name>
    <name type="common">Joro spider</name>
    <name type="synonym">Nephila clavata</name>
    <dbReference type="NCBI Taxonomy" id="2740835"/>
    <lineage>
        <taxon>Eukaryota</taxon>
        <taxon>Metazoa</taxon>
        <taxon>Ecdysozoa</taxon>
        <taxon>Arthropoda</taxon>
        <taxon>Chelicerata</taxon>
        <taxon>Arachnida</taxon>
        <taxon>Araneae</taxon>
        <taxon>Araneomorphae</taxon>
        <taxon>Entelegynae</taxon>
        <taxon>Araneoidea</taxon>
        <taxon>Nephilidae</taxon>
        <taxon>Trichonephila</taxon>
    </lineage>
</organism>
<evidence type="ECO:0000256" key="5">
    <source>
        <dbReference type="ARBA" id="ARBA00023136"/>
    </source>
</evidence>